<dbReference type="STRING" id="1434072.SAMN05216210_2460"/>
<proteinExistence type="predicted"/>
<dbReference type="AlphaFoldDB" id="A0A1H2GPC9"/>
<accession>A0A1H2GPC9</accession>
<dbReference type="RefSeq" id="WP_092387319.1">
    <property type="nucleotide sequence ID" value="NZ_LT629787.1"/>
</dbReference>
<keyword evidence="3" id="KW-1185">Reference proteome</keyword>
<reference evidence="3" key="1">
    <citation type="submission" date="2016-10" db="EMBL/GenBank/DDBJ databases">
        <authorList>
            <person name="Varghese N."/>
            <person name="Submissions S."/>
        </authorList>
    </citation>
    <scope>NUCLEOTIDE SEQUENCE [LARGE SCALE GENOMIC DNA]</scope>
    <source>
        <strain evidence="3">CECT 8338</strain>
    </source>
</reference>
<organism evidence="2 3">
    <name type="scientific">Halopseudomonas salegens</name>
    <dbReference type="NCBI Taxonomy" id="1434072"/>
    <lineage>
        <taxon>Bacteria</taxon>
        <taxon>Pseudomonadati</taxon>
        <taxon>Pseudomonadota</taxon>
        <taxon>Gammaproteobacteria</taxon>
        <taxon>Pseudomonadales</taxon>
        <taxon>Pseudomonadaceae</taxon>
        <taxon>Halopseudomonas</taxon>
    </lineage>
</organism>
<feature type="domain" description="Shedu protein SduA C-terminal" evidence="1">
    <location>
        <begin position="20"/>
        <end position="193"/>
    </location>
</feature>
<dbReference type="Proteomes" id="UP000243924">
    <property type="component" value="Chromosome I"/>
</dbReference>
<dbReference type="OrthoDB" id="7060530at2"/>
<sequence>MTEYIHPNDFKNWLDEQSGERGALEFFSNRPQTLYWTFCRAGGHCRFLFKEFPLGSQYKADFVILNSYSGVWEVMFIEMEPVDDNVFTQQGVPSKRLAGAIKQVDDWAEYFDMHKSHVRSELVRWAKSKDILGYSSPDVISNMSGDYLADPESYLKESFHIVVGRRDDISRASHKRKATYTAKHGIEIVTYDRIKDLVDLRYQDPEPWLREKS</sequence>
<evidence type="ECO:0000313" key="2">
    <source>
        <dbReference type="EMBL" id="SDU21563.1"/>
    </source>
</evidence>
<protein>
    <recommendedName>
        <fullName evidence="1">Shedu protein SduA C-terminal domain-containing protein</fullName>
    </recommendedName>
</protein>
<evidence type="ECO:0000259" key="1">
    <source>
        <dbReference type="Pfam" id="PF14082"/>
    </source>
</evidence>
<dbReference type="EMBL" id="LT629787">
    <property type="protein sequence ID" value="SDU21563.1"/>
    <property type="molecule type" value="Genomic_DNA"/>
</dbReference>
<evidence type="ECO:0000313" key="3">
    <source>
        <dbReference type="Proteomes" id="UP000243924"/>
    </source>
</evidence>
<gene>
    <name evidence="2" type="ORF">SAMN05216210_2460</name>
</gene>
<name>A0A1H2GPC9_9GAMM</name>
<dbReference type="Pfam" id="PF14082">
    <property type="entry name" value="SduA_C"/>
    <property type="match status" value="1"/>
</dbReference>
<dbReference type="InterPro" id="IPR025359">
    <property type="entry name" value="SduA_C"/>
</dbReference>